<name>W2T2E5_NECAM</name>
<evidence type="ECO:0000313" key="2">
    <source>
        <dbReference type="Proteomes" id="UP000053676"/>
    </source>
</evidence>
<proteinExistence type="predicted"/>
<sequence length="61" mass="6945">MINASFLQVESTLTNFTNGSEVIDSFEGGHMGKNREQRLVASINTCFTIKRFDDLEVMTYH</sequence>
<dbReference type="KEGG" id="nai:NECAME_11949"/>
<accession>W2T2E5</accession>
<dbReference type="EMBL" id="KI660253">
    <property type="protein sequence ID" value="ETN76073.1"/>
    <property type="molecule type" value="Genomic_DNA"/>
</dbReference>
<dbReference type="AlphaFoldDB" id="W2T2E5"/>
<gene>
    <name evidence="1" type="ORF">NECAME_11949</name>
</gene>
<organism evidence="1 2">
    <name type="scientific">Necator americanus</name>
    <name type="common">Human hookworm</name>
    <dbReference type="NCBI Taxonomy" id="51031"/>
    <lineage>
        <taxon>Eukaryota</taxon>
        <taxon>Metazoa</taxon>
        <taxon>Ecdysozoa</taxon>
        <taxon>Nematoda</taxon>
        <taxon>Chromadorea</taxon>
        <taxon>Rhabditida</taxon>
        <taxon>Rhabditina</taxon>
        <taxon>Rhabditomorpha</taxon>
        <taxon>Strongyloidea</taxon>
        <taxon>Ancylostomatidae</taxon>
        <taxon>Bunostominae</taxon>
        <taxon>Necator</taxon>
    </lineage>
</organism>
<protein>
    <submittedName>
        <fullName evidence="1">Uncharacterized protein</fullName>
    </submittedName>
</protein>
<dbReference type="Proteomes" id="UP000053676">
    <property type="component" value="Unassembled WGS sequence"/>
</dbReference>
<keyword evidence="2" id="KW-1185">Reference proteome</keyword>
<reference evidence="2" key="1">
    <citation type="journal article" date="2014" name="Nat. Genet.">
        <title>Genome of the human hookworm Necator americanus.</title>
        <authorList>
            <person name="Tang Y.T."/>
            <person name="Gao X."/>
            <person name="Rosa B.A."/>
            <person name="Abubucker S."/>
            <person name="Hallsworth-Pepin K."/>
            <person name="Martin J."/>
            <person name="Tyagi R."/>
            <person name="Heizer E."/>
            <person name="Zhang X."/>
            <person name="Bhonagiri-Palsikar V."/>
            <person name="Minx P."/>
            <person name="Warren W.C."/>
            <person name="Wang Q."/>
            <person name="Zhan B."/>
            <person name="Hotez P.J."/>
            <person name="Sternberg P.W."/>
            <person name="Dougall A."/>
            <person name="Gaze S.T."/>
            <person name="Mulvenna J."/>
            <person name="Sotillo J."/>
            <person name="Ranganathan S."/>
            <person name="Rabelo E.M."/>
            <person name="Wilson R.K."/>
            <person name="Felgner P.L."/>
            <person name="Bethony J."/>
            <person name="Hawdon J.M."/>
            <person name="Gasser R.B."/>
            <person name="Loukas A."/>
            <person name="Mitreva M."/>
        </authorList>
    </citation>
    <scope>NUCLEOTIDE SEQUENCE [LARGE SCALE GENOMIC DNA]</scope>
</reference>
<evidence type="ECO:0000313" key="1">
    <source>
        <dbReference type="EMBL" id="ETN76073.1"/>
    </source>
</evidence>